<organism evidence="1 2">
    <name type="scientific">Alloprevotella rava</name>
    <dbReference type="NCBI Taxonomy" id="671218"/>
    <lineage>
        <taxon>Bacteria</taxon>
        <taxon>Pseudomonadati</taxon>
        <taxon>Bacteroidota</taxon>
        <taxon>Bacteroidia</taxon>
        <taxon>Bacteroidales</taxon>
        <taxon>Prevotellaceae</taxon>
        <taxon>Alloprevotella</taxon>
    </lineage>
</organism>
<evidence type="ECO:0000313" key="2">
    <source>
        <dbReference type="Proteomes" id="UP000541425"/>
    </source>
</evidence>
<dbReference type="Proteomes" id="UP000541425">
    <property type="component" value="Unassembled WGS sequence"/>
</dbReference>
<dbReference type="AlphaFoldDB" id="A0A7W5YE74"/>
<dbReference type="EMBL" id="JACICA010000007">
    <property type="protein sequence ID" value="MBB3703044.1"/>
    <property type="molecule type" value="Genomic_DNA"/>
</dbReference>
<dbReference type="RefSeq" id="WP_244957463.1">
    <property type="nucleotide sequence ID" value="NZ_JACICA010000007.1"/>
</dbReference>
<name>A0A7W5YE74_9BACT</name>
<reference evidence="1 2" key="1">
    <citation type="submission" date="2020-08" db="EMBL/GenBank/DDBJ databases">
        <title>Genomic Encyclopedia of Type Strains, Phase IV (KMG-IV): sequencing the most valuable type-strain genomes for metagenomic binning, comparative biology and taxonomic classification.</title>
        <authorList>
            <person name="Goeker M."/>
        </authorList>
    </citation>
    <scope>NUCLEOTIDE SEQUENCE [LARGE SCALE GENOMIC DNA]</scope>
    <source>
        <strain evidence="1 2">DSM 22548</strain>
    </source>
</reference>
<gene>
    <name evidence="1" type="ORF">FHS60_001517</name>
</gene>
<sequence length="297" mass="34399">MLLVRLQEKLQWKVLGHQAGDFSELISADGQKLGMQEDDNLFRYPWAAHFFADPNCKQSVWNLGMLLVNNSRNIGLVRDYAVNKNVGVAIAERDWMFPYKEGSEIRYREDMMVEMARNVVDINIVAECVLEFYQKVESEKVPFRKTLFMLAGNEMYKNVLSQHKNFDANQSKFNQQLMYYTRYYNTPEYSKIIDASIVMPEPETVALKAGAMDPQLNAQILRIMKQKDPSIIRVVVINDSWAVHTLKDRVVMVWGIYKNKQGKLEAHDYSFCQDYQGGGKYGALRYKGIGVRTVYVK</sequence>
<comment type="caution">
    <text evidence="1">The sequence shown here is derived from an EMBL/GenBank/DDBJ whole genome shotgun (WGS) entry which is preliminary data.</text>
</comment>
<accession>A0A7W5YE74</accession>
<protein>
    <submittedName>
        <fullName evidence="1">Uncharacterized protein</fullName>
    </submittedName>
</protein>
<proteinExistence type="predicted"/>
<evidence type="ECO:0000313" key="1">
    <source>
        <dbReference type="EMBL" id="MBB3703044.1"/>
    </source>
</evidence>